<dbReference type="Proteomes" id="UP000005222">
    <property type="component" value="Chromosome N"/>
</dbReference>
<dbReference type="GO" id="GO:0016020">
    <property type="term" value="C:membrane"/>
    <property type="evidence" value="ECO:0007669"/>
    <property type="project" value="UniProtKB-SubCell"/>
</dbReference>
<sequence>MAQEASSSSAAGIVAGGNPFEYSSSAPYTLFLFQAVFIILVCQGLHYPLSKLRQPRVIAEVIGGIVLGPSVLGRIPNFTKTCFPPSSIPGLTLLANIGIILFLFILGLEVDLSFVKKHLTAAFSVGLINMAIPFGLGCGIARGIYNDYVLEGVDSESNKPVKFTTYMVFIAVAMCITAFPVLARILTELNLIGDRVGTIVLAAGIMNDLTGWILLALVVSLANATKSVNTVYILLLAVGWFIFLYFPVKRVMYFLLRRFTNDLSTGEPSQISILFILLLVFTSSWFTDIIGVHPIFGAFMAGVIVPRDNGYVIKITEKLEDLVHIVLIPIYFAIAGLNVNLGLLNRGLDWAYIVGIILLAMFGKIVGGLFAAKLNKLLWRESLAVGILMSCKGIVEIVVLNVGLSSGIISQRVYSMFVVMALITTFSTTPLTIWVYPISYRTKLEKYLKQEITWDGQPLVKEGQDDEHDDSFSLLTETKSLEGKNIESLGNFRITKIIIIMKNIESISHIMPFLHDITTSSELENNYPIDVKAIQLREFTSRTSHLLEASSHTIEEDSSAPLDLEQSNVSLLVIMKMFNDLMGNHFSSKSILSSFRNHVFSINDQVSETSNLLIASMKIPIFEDGHIHSEVNSSVDSSDALLVKRLFSSSKCHFGVLMYNDVNKGAYEDKEDTHIISAERTRPFFTVKSANIVLNQDNLLSSSDLLALHVVYKLAFNLTEVNVYIISSSKSTGFAKQIECLLSEKKDVKLSINLKKDFSELEECIMKSKLSHEKELFVVANNIAKENDDRLFSEEVVRLLDISVTQGFNVLALRAAN</sequence>
<evidence type="ECO:0000256" key="5">
    <source>
        <dbReference type="ARBA" id="ARBA00023065"/>
    </source>
</evidence>
<dbReference type="Gene3D" id="1.20.1530.20">
    <property type="match status" value="1"/>
</dbReference>
<dbReference type="eggNOG" id="KOG1650">
    <property type="taxonomic scope" value="Eukaryota"/>
</dbReference>
<keyword evidence="6 7" id="KW-0472">Membrane</keyword>
<evidence type="ECO:0000256" key="1">
    <source>
        <dbReference type="ARBA" id="ARBA00004141"/>
    </source>
</evidence>
<dbReference type="OMA" id="WINRYII"/>
<gene>
    <name evidence="9" type="primary">Piso0_005293</name>
    <name evidence="9" type="ORF">GNLVRS01_PISO0N11959g</name>
</gene>
<feature type="transmembrane region" description="Helical" evidence="7">
    <location>
        <begin position="26"/>
        <end position="45"/>
    </location>
</feature>
<dbReference type="InterPro" id="IPR050794">
    <property type="entry name" value="CPA2_transporter"/>
</dbReference>
<proteinExistence type="predicted"/>
<dbReference type="STRING" id="559304.G8Y1S8"/>
<dbReference type="GO" id="GO:0015297">
    <property type="term" value="F:antiporter activity"/>
    <property type="evidence" value="ECO:0007669"/>
    <property type="project" value="InterPro"/>
</dbReference>
<keyword evidence="10" id="KW-1185">Reference proteome</keyword>
<feature type="transmembrane region" description="Helical" evidence="7">
    <location>
        <begin position="383"/>
        <end position="404"/>
    </location>
</feature>
<dbReference type="InterPro" id="IPR038770">
    <property type="entry name" value="Na+/solute_symporter_sf"/>
</dbReference>
<feature type="transmembrane region" description="Helical" evidence="7">
    <location>
        <begin position="416"/>
        <end position="436"/>
    </location>
</feature>
<feature type="transmembrane region" description="Helical" evidence="7">
    <location>
        <begin position="231"/>
        <end position="248"/>
    </location>
</feature>
<evidence type="ECO:0000313" key="9">
    <source>
        <dbReference type="EMBL" id="CCE86781.1"/>
    </source>
</evidence>
<feature type="transmembrane region" description="Helical" evidence="7">
    <location>
        <begin position="87"/>
        <end position="108"/>
    </location>
</feature>
<keyword evidence="3 7" id="KW-0812">Transmembrane</keyword>
<dbReference type="EMBL" id="FO082046">
    <property type="protein sequence ID" value="CCE86781.1"/>
    <property type="molecule type" value="Genomic_DNA"/>
</dbReference>
<name>G8Y1S8_PICSO</name>
<feature type="transmembrane region" description="Helical" evidence="7">
    <location>
        <begin position="120"/>
        <end position="145"/>
    </location>
</feature>
<evidence type="ECO:0000256" key="2">
    <source>
        <dbReference type="ARBA" id="ARBA00022448"/>
    </source>
</evidence>
<organism evidence="9 10">
    <name type="scientific">Pichia sorbitophila (strain ATCC MYA-4447 / BCRC 22081 / CBS 7064 / NBRC 10061 / NRRL Y-12695)</name>
    <name type="common">Hybrid yeast</name>
    <dbReference type="NCBI Taxonomy" id="559304"/>
    <lineage>
        <taxon>Eukaryota</taxon>
        <taxon>Fungi</taxon>
        <taxon>Dikarya</taxon>
        <taxon>Ascomycota</taxon>
        <taxon>Saccharomycotina</taxon>
        <taxon>Pichiomycetes</taxon>
        <taxon>Debaryomycetaceae</taxon>
        <taxon>Millerozyma</taxon>
    </lineage>
</organism>
<dbReference type="HOGENOM" id="CLU_005126_10_1_1"/>
<feature type="transmembrane region" description="Helical" evidence="7">
    <location>
        <begin position="57"/>
        <end position="75"/>
    </location>
</feature>
<feature type="transmembrane region" description="Helical" evidence="7">
    <location>
        <begin position="350"/>
        <end position="371"/>
    </location>
</feature>
<evidence type="ECO:0000256" key="3">
    <source>
        <dbReference type="ARBA" id="ARBA00022692"/>
    </source>
</evidence>
<reference evidence="9 10" key="1">
    <citation type="journal article" date="2012" name="G3 (Bethesda)">
        <title>Pichia sorbitophila, an interspecies yeast hybrid reveals early steps of genome resolution following polyploidization.</title>
        <authorList>
            <person name="Leh Louis V."/>
            <person name="Despons L."/>
            <person name="Friedrich A."/>
            <person name="Martin T."/>
            <person name="Durrens P."/>
            <person name="Casaregola S."/>
            <person name="Neuveglise C."/>
            <person name="Fairhead C."/>
            <person name="Marck C."/>
            <person name="Cruz J.A."/>
            <person name="Straub M.L."/>
            <person name="Kugler V."/>
            <person name="Sacerdot C."/>
            <person name="Uzunov Z."/>
            <person name="Thierry A."/>
            <person name="Weiss S."/>
            <person name="Bleykasten C."/>
            <person name="De Montigny J."/>
            <person name="Jacques N."/>
            <person name="Jung P."/>
            <person name="Lemaire M."/>
            <person name="Mallet S."/>
            <person name="Morel G."/>
            <person name="Richard G.F."/>
            <person name="Sarkar A."/>
            <person name="Savel G."/>
            <person name="Schacherer J."/>
            <person name="Seret M.L."/>
            <person name="Talla E."/>
            <person name="Samson G."/>
            <person name="Jubin C."/>
            <person name="Poulain J."/>
            <person name="Vacherie B."/>
            <person name="Barbe V."/>
            <person name="Pelletier E."/>
            <person name="Sherman D.J."/>
            <person name="Westhof E."/>
            <person name="Weissenbach J."/>
            <person name="Baret P.V."/>
            <person name="Wincker P."/>
            <person name="Gaillardin C."/>
            <person name="Dujon B."/>
            <person name="Souciet J.L."/>
        </authorList>
    </citation>
    <scope>NUCLEOTIDE SEQUENCE [LARGE SCALE GENOMIC DNA]</scope>
    <source>
        <strain evidence="10">ATCC MYA-4447 / BCRC 22081 / CBS 7064 / NBRC 10061 / NRRL Y-12695</strain>
    </source>
</reference>
<protein>
    <submittedName>
        <fullName evidence="9">Piso0_005293 protein</fullName>
    </submittedName>
</protein>
<feature type="transmembrane region" description="Helical" evidence="7">
    <location>
        <begin position="198"/>
        <end position="219"/>
    </location>
</feature>
<dbReference type="GO" id="GO:1902600">
    <property type="term" value="P:proton transmembrane transport"/>
    <property type="evidence" value="ECO:0007669"/>
    <property type="project" value="InterPro"/>
</dbReference>
<dbReference type="OrthoDB" id="2687058at2759"/>
<feature type="transmembrane region" description="Helical" evidence="7">
    <location>
        <begin position="269"/>
        <end position="286"/>
    </location>
</feature>
<keyword evidence="4 7" id="KW-1133">Transmembrane helix</keyword>
<keyword evidence="5" id="KW-0406">Ion transport</keyword>
<dbReference type="InParanoid" id="G8Y1S8"/>
<dbReference type="AlphaFoldDB" id="G8Y1S8"/>
<dbReference type="FunCoup" id="G8Y1S8">
    <property type="interactions" value="285"/>
</dbReference>
<dbReference type="InterPro" id="IPR006153">
    <property type="entry name" value="Cation/H_exchanger_TM"/>
</dbReference>
<evidence type="ECO:0000259" key="8">
    <source>
        <dbReference type="Pfam" id="PF00999"/>
    </source>
</evidence>
<dbReference type="PANTHER" id="PTHR32468">
    <property type="entry name" value="CATION/H + ANTIPORTER"/>
    <property type="match status" value="1"/>
</dbReference>
<feature type="transmembrane region" description="Helical" evidence="7">
    <location>
        <begin position="322"/>
        <end position="344"/>
    </location>
</feature>
<evidence type="ECO:0000256" key="4">
    <source>
        <dbReference type="ARBA" id="ARBA00022989"/>
    </source>
</evidence>
<keyword evidence="2" id="KW-0813">Transport</keyword>
<dbReference type="Pfam" id="PF00999">
    <property type="entry name" value="Na_H_Exchanger"/>
    <property type="match status" value="1"/>
</dbReference>
<accession>G8Y1S8</accession>
<dbReference type="PANTHER" id="PTHR32468:SF0">
    <property type="entry name" value="K(+)_H(+) ANTIPORTER 1"/>
    <property type="match status" value="1"/>
</dbReference>
<evidence type="ECO:0000313" key="10">
    <source>
        <dbReference type="Proteomes" id="UP000005222"/>
    </source>
</evidence>
<evidence type="ECO:0000256" key="7">
    <source>
        <dbReference type="SAM" id="Phobius"/>
    </source>
</evidence>
<feature type="domain" description="Cation/H+ exchanger transmembrane" evidence="8">
    <location>
        <begin position="39"/>
        <end position="433"/>
    </location>
</feature>
<comment type="subcellular location">
    <subcellularLocation>
        <location evidence="1">Membrane</location>
        <topology evidence="1">Multi-pass membrane protein</topology>
    </subcellularLocation>
</comment>
<feature type="transmembrane region" description="Helical" evidence="7">
    <location>
        <begin position="165"/>
        <end position="186"/>
    </location>
</feature>
<evidence type="ECO:0000256" key="6">
    <source>
        <dbReference type="ARBA" id="ARBA00023136"/>
    </source>
</evidence>